<dbReference type="EMBL" id="NHYD01002757">
    <property type="protein sequence ID" value="PPQ85085.1"/>
    <property type="molecule type" value="Genomic_DNA"/>
</dbReference>
<dbReference type="InParanoid" id="A0A409X2V4"/>
<evidence type="ECO:0000313" key="1">
    <source>
        <dbReference type="EMBL" id="PPQ85085.1"/>
    </source>
</evidence>
<keyword evidence="2" id="KW-1185">Reference proteome</keyword>
<comment type="caution">
    <text evidence="1">The sequence shown here is derived from an EMBL/GenBank/DDBJ whole genome shotgun (WGS) entry which is preliminary data.</text>
</comment>
<sequence length="83" mass="9405">MLLCKVLQTVPAAVSTAYDTMIPAFEVRLERALGDNGDNIVLPKNKSRPRTCRERSRNQLRLFMEYVRDGDDDCDGFSVRTAP</sequence>
<organism evidence="1 2">
    <name type="scientific">Psilocybe cyanescens</name>
    <dbReference type="NCBI Taxonomy" id="93625"/>
    <lineage>
        <taxon>Eukaryota</taxon>
        <taxon>Fungi</taxon>
        <taxon>Dikarya</taxon>
        <taxon>Basidiomycota</taxon>
        <taxon>Agaricomycotina</taxon>
        <taxon>Agaricomycetes</taxon>
        <taxon>Agaricomycetidae</taxon>
        <taxon>Agaricales</taxon>
        <taxon>Agaricineae</taxon>
        <taxon>Strophariaceae</taxon>
        <taxon>Psilocybe</taxon>
    </lineage>
</organism>
<protein>
    <submittedName>
        <fullName evidence="1">Uncharacterized protein</fullName>
    </submittedName>
</protein>
<proteinExistence type="predicted"/>
<gene>
    <name evidence="1" type="ORF">CVT25_009057</name>
</gene>
<dbReference type="AlphaFoldDB" id="A0A409X2V4"/>
<dbReference type="Proteomes" id="UP000283269">
    <property type="component" value="Unassembled WGS sequence"/>
</dbReference>
<reference evidence="1 2" key="1">
    <citation type="journal article" date="2018" name="Evol. Lett.">
        <title>Horizontal gene cluster transfer increased hallucinogenic mushroom diversity.</title>
        <authorList>
            <person name="Reynolds H.T."/>
            <person name="Vijayakumar V."/>
            <person name="Gluck-Thaler E."/>
            <person name="Korotkin H.B."/>
            <person name="Matheny P.B."/>
            <person name="Slot J.C."/>
        </authorList>
    </citation>
    <scope>NUCLEOTIDE SEQUENCE [LARGE SCALE GENOMIC DNA]</scope>
    <source>
        <strain evidence="1 2">2631</strain>
    </source>
</reference>
<evidence type="ECO:0000313" key="2">
    <source>
        <dbReference type="Proteomes" id="UP000283269"/>
    </source>
</evidence>
<accession>A0A409X2V4</accession>
<name>A0A409X2V4_PSICY</name>